<evidence type="ECO:0000313" key="1">
    <source>
        <dbReference type="EMBL" id="CAE7392176.1"/>
    </source>
</evidence>
<protein>
    <submittedName>
        <fullName evidence="1">Uncharacterized protein</fullName>
    </submittedName>
</protein>
<comment type="caution">
    <text evidence="1">The sequence shown here is derived from an EMBL/GenBank/DDBJ whole genome shotgun (WGS) entry which is preliminary data.</text>
</comment>
<gene>
    <name evidence="1" type="ORF">SNEC2469_LOCUS10667</name>
</gene>
<evidence type="ECO:0000313" key="2">
    <source>
        <dbReference type="Proteomes" id="UP000601435"/>
    </source>
</evidence>
<sequence length="136" mass="15539">MAKPTHRFEFQINGQKYSFDTVKSDVEKQSLPPYQGFAIILGPATVPLQEHDEVRDFTIYQVETPDEKKIFSCLKATELLQKLNTPHRAGTRPSGETYEEWAEWEKTSRTSITFASFDINARDVPGSGYYRMVIGS</sequence>
<keyword evidence="2" id="KW-1185">Reference proteome</keyword>
<name>A0A812QKS4_9DINO</name>
<dbReference type="AlphaFoldDB" id="A0A812QKS4"/>
<dbReference type="Proteomes" id="UP000601435">
    <property type="component" value="Unassembled WGS sequence"/>
</dbReference>
<dbReference type="OrthoDB" id="10297787at2759"/>
<organism evidence="1 2">
    <name type="scientific">Symbiodinium necroappetens</name>
    <dbReference type="NCBI Taxonomy" id="1628268"/>
    <lineage>
        <taxon>Eukaryota</taxon>
        <taxon>Sar</taxon>
        <taxon>Alveolata</taxon>
        <taxon>Dinophyceae</taxon>
        <taxon>Suessiales</taxon>
        <taxon>Symbiodiniaceae</taxon>
        <taxon>Symbiodinium</taxon>
    </lineage>
</organism>
<reference evidence="1" key="1">
    <citation type="submission" date="2021-02" db="EMBL/GenBank/DDBJ databases">
        <authorList>
            <person name="Dougan E. K."/>
            <person name="Rhodes N."/>
            <person name="Thang M."/>
            <person name="Chan C."/>
        </authorList>
    </citation>
    <scope>NUCLEOTIDE SEQUENCE</scope>
</reference>
<proteinExistence type="predicted"/>
<dbReference type="EMBL" id="CAJNJA010017002">
    <property type="protein sequence ID" value="CAE7392176.1"/>
    <property type="molecule type" value="Genomic_DNA"/>
</dbReference>
<accession>A0A812QKS4</accession>